<dbReference type="EMBL" id="QEAO01000054">
    <property type="protein sequence ID" value="TPX30887.1"/>
    <property type="molecule type" value="Genomic_DNA"/>
</dbReference>
<dbReference type="STRING" id="1806994.A0A507BMT2"/>
<keyword evidence="3" id="KW-1185">Reference proteome</keyword>
<evidence type="ECO:0000259" key="1">
    <source>
        <dbReference type="Pfam" id="PF01975"/>
    </source>
</evidence>
<dbReference type="Gene3D" id="3.40.1210.10">
    <property type="entry name" value="Survival protein SurE-like phosphatase/nucleotidase"/>
    <property type="match status" value="1"/>
</dbReference>
<dbReference type="PANTHER" id="PTHR47551:SF1">
    <property type="entry name" value="TUBULIN--TYROSINE LIGASE PBY1-RELATED"/>
    <property type="match status" value="1"/>
</dbReference>
<accession>A0A507BMT2</accession>
<evidence type="ECO:0000313" key="2">
    <source>
        <dbReference type="EMBL" id="TPX30887.1"/>
    </source>
</evidence>
<feature type="domain" description="Survival protein SurE-like phosphatase/nucleotidase" evidence="1">
    <location>
        <begin position="8"/>
        <end position="217"/>
    </location>
</feature>
<dbReference type="OrthoDB" id="202825at2759"/>
<dbReference type="InterPro" id="IPR002828">
    <property type="entry name" value="SurE-like_Pase/nucleotidase"/>
</dbReference>
<comment type="caution">
    <text evidence="2">The sequence shown here is derived from an EMBL/GenBank/DDBJ whole genome shotgun (WGS) entry which is preliminary data.</text>
</comment>
<name>A0A507BMT2_9FUNG</name>
<dbReference type="NCBIfam" id="TIGR00087">
    <property type="entry name" value="surE"/>
    <property type="match status" value="1"/>
</dbReference>
<dbReference type="GO" id="GO:0000932">
    <property type="term" value="C:P-body"/>
    <property type="evidence" value="ECO:0007669"/>
    <property type="project" value="TreeGrafter"/>
</dbReference>
<dbReference type="InterPro" id="IPR027746">
    <property type="entry name" value="TTL"/>
</dbReference>
<evidence type="ECO:0000313" key="3">
    <source>
        <dbReference type="Proteomes" id="UP000319731"/>
    </source>
</evidence>
<organism evidence="2 3">
    <name type="scientific">Synchytrium microbalum</name>
    <dbReference type="NCBI Taxonomy" id="1806994"/>
    <lineage>
        <taxon>Eukaryota</taxon>
        <taxon>Fungi</taxon>
        <taxon>Fungi incertae sedis</taxon>
        <taxon>Chytridiomycota</taxon>
        <taxon>Chytridiomycota incertae sedis</taxon>
        <taxon>Chytridiomycetes</taxon>
        <taxon>Synchytriales</taxon>
        <taxon>Synchytriaceae</taxon>
        <taxon>Synchytrium</taxon>
    </lineage>
</organism>
<dbReference type="RefSeq" id="XP_031022447.1">
    <property type="nucleotide sequence ID" value="XM_031171586.1"/>
</dbReference>
<dbReference type="GO" id="GO:0016787">
    <property type="term" value="F:hydrolase activity"/>
    <property type="evidence" value="ECO:0007669"/>
    <property type="project" value="InterPro"/>
</dbReference>
<dbReference type="PANTHER" id="PTHR47551">
    <property type="entry name" value="TUBULIN--TYROSINE LIGASE PBY1-RELATED"/>
    <property type="match status" value="1"/>
</dbReference>
<dbReference type="SUPFAM" id="SSF64167">
    <property type="entry name" value="SurE-like"/>
    <property type="match status" value="1"/>
</dbReference>
<gene>
    <name evidence="2" type="ORF">SmJEL517_g05660</name>
</gene>
<sequence>MAKRTVNVLISNDDGPPSAASPFLETFVDTLKTTLGWNFKVAIPNSQRSWIGKGFLLSNEITLSYFDRRTGLVTNAKPASEDDEQVWTLLDATPSACVNIGLHNVFNIDDIDLVISGPNFGRNASNYSTLSSGTIGAAIEGALLGKKSIALSFAFFSFDDTKNQANVNRACNQAVHVIKNLWENWPEDHAELYNVNIPVIPDGPVPLIHFTTIHRNNFGGVFEEHVDEKDGKTKFRFRPKMPNTEIPEGTDLWAVLNKQISITPMRAAFDIVSHDLDQMNGRIFPKI</sequence>
<proteinExistence type="predicted"/>
<dbReference type="Proteomes" id="UP000319731">
    <property type="component" value="Unassembled WGS sequence"/>
</dbReference>
<protein>
    <submittedName>
        <fullName evidence="2">5'-nucleotidase</fullName>
    </submittedName>
</protein>
<dbReference type="Pfam" id="PF01975">
    <property type="entry name" value="SurE"/>
    <property type="match status" value="1"/>
</dbReference>
<reference evidence="2 3" key="1">
    <citation type="journal article" date="2019" name="Sci. Rep.">
        <title>Comparative genomics of chytrid fungi reveal insights into the obligate biotrophic and pathogenic lifestyle of Synchytrium endobioticum.</title>
        <authorList>
            <person name="van de Vossenberg B.T.L.H."/>
            <person name="Warris S."/>
            <person name="Nguyen H.D.T."/>
            <person name="van Gent-Pelzer M.P.E."/>
            <person name="Joly D.L."/>
            <person name="van de Geest H.C."/>
            <person name="Bonants P.J.M."/>
            <person name="Smith D.S."/>
            <person name="Levesque C.A."/>
            <person name="van der Lee T.A.J."/>
        </authorList>
    </citation>
    <scope>NUCLEOTIDE SEQUENCE [LARGE SCALE GENOMIC DNA]</scope>
    <source>
        <strain evidence="2 3">JEL517</strain>
    </source>
</reference>
<dbReference type="InterPro" id="IPR036523">
    <property type="entry name" value="SurE-like_sf"/>
</dbReference>
<dbReference type="AlphaFoldDB" id="A0A507BMT2"/>
<dbReference type="GeneID" id="42006883"/>